<name>A0AAW2F702_9HYME</name>
<reference evidence="1 2" key="1">
    <citation type="submission" date="2023-03" db="EMBL/GenBank/DDBJ databases">
        <title>High recombination rates correlate with genetic variation in Cardiocondyla obscurior ants.</title>
        <authorList>
            <person name="Errbii M."/>
        </authorList>
    </citation>
    <scope>NUCLEOTIDE SEQUENCE [LARGE SCALE GENOMIC DNA]</scope>
    <source>
        <strain evidence="1">Alpha-2009</strain>
        <tissue evidence="1">Whole body</tissue>
    </source>
</reference>
<dbReference type="Proteomes" id="UP001430953">
    <property type="component" value="Unassembled WGS sequence"/>
</dbReference>
<dbReference type="AlphaFoldDB" id="A0AAW2F702"/>
<comment type="caution">
    <text evidence="1">The sequence shown here is derived from an EMBL/GenBank/DDBJ whole genome shotgun (WGS) entry which is preliminary data.</text>
</comment>
<evidence type="ECO:0000313" key="2">
    <source>
        <dbReference type="Proteomes" id="UP001430953"/>
    </source>
</evidence>
<dbReference type="EMBL" id="JADYXP020000014">
    <property type="protein sequence ID" value="KAL0109995.1"/>
    <property type="molecule type" value="Genomic_DNA"/>
</dbReference>
<protein>
    <submittedName>
        <fullName evidence="1">Uncharacterized protein</fullName>
    </submittedName>
</protein>
<gene>
    <name evidence="1" type="ORF">PUN28_013561</name>
</gene>
<keyword evidence="2" id="KW-1185">Reference proteome</keyword>
<accession>A0AAW2F702</accession>
<evidence type="ECO:0000313" key="1">
    <source>
        <dbReference type="EMBL" id="KAL0109995.1"/>
    </source>
</evidence>
<sequence>MRLADLLIFLINRKDIHVSRGINKDEKGVCLQCWAPEARTITFRLDKTAFSKNLVCVTHGKKKKKKKRVTRYLPFAFAPSQDLLYHQN</sequence>
<proteinExistence type="predicted"/>
<organism evidence="1 2">
    <name type="scientific">Cardiocondyla obscurior</name>
    <dbReference type="NCBI Taxonomy" id="286306"/>
    <lineage>
        <taxon>Eukaryota</taxon>
        <taxon>Metazoa</taxon>
        <taxon>Ecdysozoa</taxon>
        <taxon>Arthropoda</taxon>
        <taxon>Hexapoda</taxon>
        <taxon>Insecta</taxon>
        <taxon>Pterygota</taxon>
        <taxon>Neoptera</taxon>
        <taxon>Endopterygota</taxon>
        <taxon>Hymenoptera</taxon>
        <taxon>Apocrita</taxon>
        <taxon>Aculeata</taxon>
        <taxon>Formicoidea</taxon>
        <taxon>Formicidae</taxon>
        <taxon>Myrmicinae</taxon>
        <taxon>Cardiocondyla</taxon>
    </lineage>
</organism>